<dbReference type="InterPro" id="IPR029787">
    <property type="entry name" value="Nucleotide_cyclase"/>
</dbReference>
<evidence type="ECO:0000259" key="2">
    <source>
        <dbReference type="PROSITE" id="PS50125"/>
    </source>
</evidence>
<gene>
    <name evidence="3" type="ORF">HYH03_011215</name>
</gene>
<keyword evidence="1" id="KW-1133">Transmembrane helix</keyword>
<comment type="caution">
    <text evidence="3">The sequence shown here is derived from an EMBL/GenBank/DDBJ whole genome shotgun (WGS) entry which is preliminary data.</text>
</comment>
<dbReference type="EMBL" id="JAEHOE010000062">
    <property type="protein sequence ID" value="KAG2490416.1"/>
    <property type="molecule type" value="Genomic_DNA"/>
</dbReference>
<name>A0A835XXW2_9CHLO</name>
<keyword evidence="1" id="KW-0812">Transmembrane</keyword>
<sequence length="930" mass="96613">MRALVDAFTQRTGARVVLRVLDPSELGVEARKEVMAGLELSDAWVVPPSVLGDLASLGGLAPLSDLVADDRDIAWADIHRFYRSIGSAYNGVIQGVPIDGDIMLLFYRQDLFDRYSLTVPATWEDFADLAERMTGTDTDGDGVGDMYGVCFDSCGHSTLDGLLLIAMAAPYVQVRGTPHGVLFDPDTMQPLLGANEAMRRVLDVFARITSVQQPGPSNCGDPAVAAAGPPFQAGASGERGRPHCLMTVDFGWTGVINKASSPALQSLTYQFLSYVAQPNQSWSLVLNPESHINPFRRSQLDSTGPGLDRWVAAGYDRAIAQSFLRTSAASLDSGNIVVGVQLQSVGTPYTAVLHRAVQVVRAAAAAVGGTGPSEEVKRSNDQHRKTLVVAIVVPLAVAVLLVGMVSLTIAVWRRRAHHRGLLRGVKAPGPGPQTTVVITDIESSTTLWELLSEEAMGKAVELHHSVIRRALAKHSGYESATEVRIGMASGVPSAHDVNYVSGEARMHYSGPCMRLARAVQDAAAGGQVLLSDSTFAQLRQDPGQLSKGELVMHMGQHELSTNTEELPAQQVYQALSARLLGRLAMLPPLKVRSTAAAGVLQAPVGAAAVAFVYTVGAEALLAWDAAVAREALGMLEHVFAGEVTRGGLPEGASSATSGGYMVEATAEEVAVTALNELGVLAPHVLFRGLRVKAGIDYGPARAGLNGATGRLAYRGRVMNRAARVASRATAGQVLCSRDAWAAAEQALAQQGITADSLGPAQLKGIPETVELMACRVMANEALVSSANGHVALSLQQSSPQVRGLSHGLARLPVTPAFLANARGSVIVVPGTGRQHGGSGSVEGVGSGVMKGAGSGVEIGAVEGGTGRGGIEQLSLHLETVLIGAAWGAEAVRTFGGAAGTAAGPAGHLGSEAGGNEGGNGACEVTVVLGS</sequence>
<dbReference type="OrthoDB" id="543112at2759"/>
<dbReference type="SUPFAM" id="SSF53850">
    <property type="entry name" value="Periplasmic binding protein-like II"/>
    <property type="match status" value="1"/>
</dbReference>
<keyword evidence="4" id="KW-1185">Reference proteome</keyword>
<dbReference type="GO" id="GO:0035556">
    <property type="term" value="P:intracellular signal transduction"/>
    <property type="evidence" value="ECO:0007669"/>
    <property type="project" value="InterPro"/>
</dbReference>
<dbReference type="Proteomes" id="UP000612055">
    <property type="component" value="Unassembled WGS sequence"/>
</dbReference>
<dbReference type="Pfam" id="PF00211">
    <property type="entry name" value="Guanylate_cyc"/>
    <property type="match status" value="1"/>
</dbReference>
<evidence type="ECO:0000313" key="3">
    <source>
        <dbReference type="EMBL" id="KAG2490416.1"/>
    </source>
</evidence>
<dbReference type="GO" id="GO:0009190">
    <property type="term" value="P:cyclic nucleotide biosynthetic process"/>
    <property type="evidence" value="ECO:0007669"/>
    <property type="project" value="InterPro"/>
</dbReference>
<proteinExistence type="predicted"/>
<keyword evidence="1" id="KW-0472">Membrane</keyword>
<dbReference type="Pfam" id="PF13416">
    <property type="entry name" value="SBP_bac_8"/>
    <property type="match status" value="1"/>
</dbReference>
<dbReference type="PROSITE" id="PS50125">
    <property type="entry name" value="GUANYLATE_CYCLASE_2"/>
    <property type="match status" value="1"/>
</dbReference>
<dbReference type="InterPro" id="IPR001054">
    <property type="entry name" value="A/G_cyclase"/>
</dbReference>
<evidence type="ECO:0000256" key="1">
    <source>
        <dbReference type="SAM" id="Phobius"/>
    </source>
</evidence>
<dbReference type="SUPFAM" id="SSF55073">
    <property type="entry name" value="Nucleotide cyclase"/>
    <property type="match status" value="2"/>
</dbReference>
<evidence type="ECO:0000313" key="4">
    <source>
        <dbReference type="Proteomes" id="UP000612055"/>
    </source>
</evidence>
<feature type="domain" description="Guanylate cyclase" evidence="2">
    <location>
        <begin position="688"/>
        <end position="725"/>
    </location>
</feature>
<dbReference type="Gene3D" id="3.30.70.1230">
    <property type="entry name" value="Nucleotide cyclase"/>
    <property type="match status" value="3"/>
</dbReference>
<reference evidence="3" key="1">
    <citation type="journal article" date="2020" name="bioRxiv">
        <title>Comparative genomics of Chlamydomonas.</title>
        <authorList>
            <person name="Craig R.J."/>
            <person name="Hasan A.R."/>
            <person name="Ness R.W."/>
            <person name="Keightley P.D."/>
        </authorList>
    </citation>
    <scope>NUCLEOTIDE SEQUENCE</scope>
    <source>
        <strain evidence="3">CCAP 11/70</strain>
    </source>
</reference>
<dbReference type="PANTHER" id="PTHR43081">
    <property type="entry name" value="ADENYLATE CYCLASE, TERMINAL-DIFFERENTIATION SPECIFIC-RELATED"/>
    <property type="match status" value="1"/>
</dbReference>
<accession>A0A835XXW2</accession>
<dbReference type="PANTHER" id="PTHR43081:SF1">
    <property type="entry name" value="ADENYLATE CYCLASE, TERMINAL-DIFFERENTIATION SPECIFIC"/>
    <property type="match status" value="1"/>
</dbReference>
<organism evidence="3 4">
    <name type="scientific">Edaphochlamys debaryana</name>
    <dbReference type="NCBI Taxonomy" id="47281"/>
    <lineage>
        <taxon>Eukaryota</taxon>
        <taxon>Viridiplantae</taxon>
        <taxon>Chlorophyta</taxon>
        <taxon>core chlorophytes</taxon>
        <taxon>Chlorophyceae</taxon>
        <taxon>CS clade</taxon>
        <taxon>Chlamydomonadales</taxon>
        <taxon>Chlamydomonadales incertae sedis</taxon>
        <taxon>Edaphochlamys</taxon>
    </lineage>
</organism>
<feature type="transmembrane region" description="Helical" evidence="1">
    <location>
        <begin position="387"/>
        <end position="412"/>
    </location>
</feature>
<dbReference type="Gene3D" id="3.40.190.10">
    <property type="entry name" value="Periplasmic binding protein-like II"/>
    <property type="match status" value="1"/>
</dbReference>
<dbReference type="AlphaFoldDB" id="A0A835XXW2"/>
<dbReference type="InterPro" id="IPR006059">
    <property type="entry name" value="SBP"/>
</dbReference>
<protein>
    <recommendedName>
        <fullName evidence="2">Guanylate cyclase domain-containing protein</fullName>
    </recommendedName>
</protein>
<dbReference type="InterPro" id="IPR050697">
    <property type="entry name" value="Adenylyl/Guanylyl_Cyclase_3/4"/>
</dbReference>